<keyword evidence="3" id="KW-1185">Reference proteome</keyword>
<reference evidence="2 3" key="1">
    <citation type="journal article" date="2015" name="Genome Announc.">
        <title>Expanding the biotechnology potential of lactobacilli through comparative genomics of 213 strains and associated genera.</title>
        <authorList>
            <person name="Sun Z."/>
            <person name="Harris H.M."/>
            <person name="McCann A."/>
            <person name="Guo C."/>
            <person name="Argimon S."/>
            <person name="Zhang W."/>
            <person name="Yang X."/>
            <person name="Jeffery I.B."/>
            <person name="Cooney J.C."/>
            <person name="Kagawa T.F."/>
            <person name="Liu W."/>
            <person name="Song Y."/>
            <person name="Salvetti E."/>
            <person name="Wrobel A."/>
            <person name="Rasinkangas P."/>
            <person name="Parkhill J."/>
            <person name="Rea M.C."/>
            <person name="O'Sullivan O."/>
            <person name="Ritari J."/>
            <person name="Douillard F.P."/>
            <person name="Paul Ross R."/>
            <person name="Yang R."/>
            <person name="Briner A.E."/>
            <person name="Felis G.E."/>
            <person name="de Vos W.M."/>
            <person name="Barrangou R."/>
            <person name="Klaenhammer T.R."/>
            <person name="Caufield P.W."/>
            <person name="Cui Y."/>
            <person name="Zhang H."/>
            <person name="O'Toole P.W."/>
        </authorList>
    </citation>
    <scope>NUCLEOTIDE SEQUENCE [LARGE SCALE GENOMIC DNA]</scope>
    <source>
        <strain evidence="2 3">DSM 24301</strain>
    </source>
</reference>
<dbReference type="PATRIC" id="fig|1293598.4.peg.812"/>
<dbReference type="GO" id="GO:0046872">
    <property type="term" value="F:metal ion binding"/>
    <property type="evidence" value="ECO:0007669"/>
    <property type="project" value="InterPro"/>
</dbReference>
<sequence>MRIELTSGVHLNLIQTNQFKTTRISVQFVAPLAQATVTKRTLLTSLLETNSQDYPTQAQLSAHLENMFGASFGIGVAREGRLHRVSATLNLIADRFSDTTLMADGFGFLARILLRPNIREGAFDQATFERERENLADYLASLDDDRQTQAALGLQQLYFASDPDQATPSFGRREDLLTLDAQQMATYYEQMIQEDQIEITVLGQFEEADVIRLAKQFAFTPRAELNQLATYDHEIGEQRSETVQANVNQAKLNFGYHVAIDDFGPAYYAAIVTESLFGGSPLSLLFTNVREKESLAYYASSQLDALRHFMLVQTGIDADSVARVTELVEAQRQKLIDGDFTDEQIQIIKDGLLNHRLAAYDNPRFLSNQALYQALVPNAPMDLETFTAGVNQVTKSMIQASAAQMTLEATYLLTGGQDNGED</sequence>
<dbReference type="SUPFAM" id="SSF63411">
    <property type="entry name" value="LuxS/MPP-like metallohydrolase"/>
    <property type="match status" value="2"/>
</dbReference>
<gene>
    <name evidence="2" type="ORF">IV56_GL000764</name>
</gene>
<dbReference type="InterPro" id="IPR011249">
    <property type="entry name" value="Metalloenz_LuxS/M16"/>
</dbReference>
<dbReference type="Gene3D" id="3.30.830.10">
    <property type="entry name" value="Metalloenzyme, LuxS/M16 peptidase-like"/>
    <property type="match status" value="2"/>
</dbReference>
<evidence type="ECO:0000313" key="2">
    <source>
        <dbReference type="EMBL" id="KRO16775.1"/>
    </source>
</evidence>
<dbReference type="NCBIfam" id="NF047422">
    <property type="entry name" value="YfmF_fam"/>
    <property type="match status" value="1"/>
</dbReference>
<dbReference type="EMBL" id="JQCE01000032">
    <property type="protein sequence ID" value="KRO16775.1"/>
    <property type="molecule type" value="Genomic_DNA"/>
</dbReference>
<dbReference type="InterPro" id="IPR050361">
    <property type="entry name" value="MPP/UQCRC_Complex"/>
</dbReference>
<protein>
    <submittedName>
        <fullName evidence="2">Zn-dependent peptidase</fullName>
    </submittedName>
</protein>
<organism evidence="2 3">
    <name type="scientific">Lacticaseibacillus saniviri JCM 17471 = DSM 24301</name>
    <dbReference type="NCBI Taxonomy" id="1293598"/>
    <lineage>
        <taxon>Bacteria</taxon>
        <taxon>Bacillati</taxon>
        <taxon>Bacillota</taxon>
        <taxon>Bacilli</taxon>
        <taxon>Lactobacillales</taxon>
        <taxon>Lactobacillaceae</taxon>
        <taxon>Lacticaseibacillus</taxon>
    </lineage>
</organism>
<dbReference type="RefSeq" id="WP_056992872.1">
    <property type="nucleotide sequence ID" value="NZ_JQCE01000032.1"/>
</dbReference>
<name>A0A0R2MTD5_9LACO</name>
<dbReference type="InterPro" id="IPR007863">
    <property type="entry name" value="Peptidase_M16_C"/>
</dbReference>
<dbReference type="AlphaFoldDB" id="A0A0R2MTD5"/>
<evidence type="ECO:0000259" key="1">
    <source>
        <dbReference type="Pfam" id="PF05193"/>
    </source>
</evidence>
<dbReference type="STRING" id="1293598.IV56_GL000764"/>
<dbReference type="PANTHER" id="PTHR11851">
    <property type="entry name" value="METALLOPROTEASE"/>
    <property type="match status" value="1"/>
</dbReference>
<accession>A0A0R2MTD5</accession>
<dbReference type="Pfam" id="PF05193">
    <property type="entry name" value="Peptidase_M16_C"/>
    <property type="match status" value="1"/>
</dbReference>
<dbReference type="Proteomes" id="UP000050969">
    <property type="component" value="Unassembled WGS sequence"/>
</dbReference>
<proteinExistence type="predicted"/>
<evidence type="ECO:0000313" key="3">
    <source>
        <dbReference type="Proteomes" id="UP000050969"/>
    </source>
</evidence>
<dbReference type="PANTHER" id="PTHR11851:SF186">
    <property type="entry name" value="INACTIVE METALLOPROTEASE YMFF-RELATED"/>
    <property type="match status" value="1"/>
</dbReference>
<feature type="domain" description="Peptidase M16 C-terminal" evidence="1">
    <location>
        <begin position="179"/>
        <end position="352"/>
    </location>
</feature>
<comment type="caution">
    <text evidence="2">The sequence shown here is derived from an EMBL/GenBank/DDBJ whole genome shotgun (WGS) entry which is preliminary data.</text>
</comment>